<reference evidence="1" key="1">
    <citation type="submission" date="2023-10" db="EMBL/GenBank/DDBJ databases">
        <title>Genome assemblies of two species of porcelain crab, Petrolisthes cinctipes and Petrolisthes manimaculis (Anomura: Porcellanidae).</title>
        <authorList>
            <person name="Angst P."/>
        </authorList>
    </citation>
    <scope>NUCLEOTIDE SEQUENCE</scope>
    <source>
        <strain evidence="1">PB745_01</strain>
        <tissue evidence="1">Gill</tissue>
    </source>
</reference>
<evidence type="ECO:0000313" key="2">
    <source>
        <dbReference type="Proteomes" id="UP001286313"/>
    </source>
</evidence>
<dbReference type="AlphaFoldDB" id="A0AAE1EV23"/>
<comment type="caution">
    <text evidence="1">The sequence shown here is derived from an EMBL/GenBank/DDBJ whole genome shotgun (WGS) entry which is preliminary data.</text>
</comment>
<accession>A0AAE1EV23</accession>
<proteinExistence type="predicted"/>
<dbReference type="EMBL" id="JAWQEG010004322">
    <property type="protein sequence ID" value="KAK3862109.1"/>
    <property type="molecule type" value="Genomic_DNA"/>
</dbReference>
<name>A0AAE1EV23_PETCI</name>
<keyword evidence="2" id="KW-1185">Reference proteome</keyword>
<gene>
    <name evidence="1" type="ORF">Pcinc_032000</name>
</gene>
<evidence type="ECO:0000313" key="1">
    <source>
        <dbReference type="EMBL" id="KAK3862109.1"/>
    </source>
</evidence>
<dbReference type="Proteomes" id="UP001286313">
    <property type="component" value="Unassembled WGS sequence"/>
</dbReference>
<sequence>MEEEEVENVKKKEELFWVVSNTSSLPMYYCTFYHITSLINIQPLQRTSIDSCQDTECGLCVLRALVTCDVLCISVYNRERAMCVPKYERRASLSACGVRVDRSYSGFLCVGVVKRRSGCGRRGSTRLIFSQRSHTSLALKSHSRCGEAVRRKLAGRVE</sequence>
<organism evidence="1 2">
    <name type="scientific">Petrolisthes cinctipes</name>
    <name type="common">Flat porcelain crab</name>
    <dbReference type="NCBI Taxonomy" id="88211"/>
    <lineage>
        <taxon>Eukaryota</taxon>
        <taxon>Metazoa</taxon>
        <taxon>Ecdysozoa</taxon>
        <taxon>Arthropoda</taxon>
        <taxon>Crustacea</taxon>
        <taxon>Multicrustacea</taxon>
        <taxon>Malacostraca</taxon>
        <taxon>Eumalacostraca</taxon>
        <taxon>Eucarida</taxon>
        <taxon>Decapoda</taxon>
        <taxon>Pleocyemata</taxon>
        <taxon>Anomura</taxon>
        <taxon>Galatheoidea</taxon>
        <taxon>Porcellanidae</taxon>
        <taxon>Petrolisthes</taxon>
    </lineage>
</organism>
<protein>
    <submittedName>
        <fullName evidence="1">Uncharacterized protein</fullName>
    </submittedName>
</protein>